<evidence type="ECO:0000313" key="4">
    <source>
        <dbReference type="Proteomes" id="UP000709437"/>
    </source>
</evidence>
<evidence type="ECO:0000256" key="2">
    <source>
        <dbReference type="SAM" id="Phobius"/>
    </source>
</evidence>
<evidence type="ECO:0000313" key="3">
    <source>
        <dbReference type="EMBL" id="MBT1541470.1"/>
    </source>
</evidence>
<gene>
    <name evidence="3" type="ORF">KK103_06825</name>
</gene>
<feature type="compositionally biased region" description="Basic and acidic residues" evidence="1">
    <location>
        <begin position="283"/>
        <end position="294"/>
    </location>
</feature>
<reference evidence="3" key="1">
    <citation type="submission" date="2021-05" db="EMBL/GenBank/DDBJ databases">
        <title>Whole genome sequence of Curtobacterium flaccumfaciens pv. flaccumfaciens strain CFBP 3417.</title>
        <authorList>
            <person name="Osdaghi E."/>
            <person name="Taghouti G."/>
            <person name="Portier P."/>
            <person name="Fazliarab A."/>
            <person name="Taghavi S.M."/>
            <person name="Briand M."/>
            <person name="Le-Saux M."/>
            <person name="Jacques M.-A."/>
        </authorList>
    </citation>
    <scope>NUCLEOTIDE SEQUENCE</scope>
    <source>
        <strain evidence="3">CFBP 3417</strain>
    </source>
</reference>
<evidence type="ECO:0000256" key="1">
    <source>
        <dbReference type="SAM" id="MobiDB-lite"/>
    </source>
</evidence>
<dbReference type="RefSeq" id="WP_214562641.1">
    <property type="nucleotide sequence ID" value="NZ_JAHEWX010000006.1"/>
</dbReference>
<feature type="transmembrane region" description="Helical" evidence="2">
    <location>
        <begin position="44"/>
        <end position="63"/>
    </location>
</feature>
<proteinExistence type="predicted"/>
<name>A0A9Q2W5Q3_9MICO</name>
<protein>
    <submittedName>
        <fullName evidence="3">Uncharacterized protein</fullName>
    </submittedName>
</protein>
<dbReference type="AlphaFoldDB" id="A0A9Q2W5Q3"/>
<comment type="caution">
    <text evidence="3">The sequence shown here is derived from an EMBL/GenBank/DDBJ whole genome shotgun (WGS) entry which is preliminary data.</text>
</comment>
<keyword evidence="2" id="KW-1133">Transmembrane helix</keyword>
<organism evidence="3 4">
    <name type="scientific">Curtobacterium flaccumfaciens pv. flaccumfaciens</name>
    <dbReference type="NCBI Taxonomy" id="138532"/>
    <lineage>
        <taxon>Bacteria</taxon>
        <taxon>Bacillati</taxon>
        <taxon>Actinomycetota</taxon>
        <taxon>Actinomycetes</taxon>
        <taxon>Micrococcales</taxon>
        <taxon>Microbacteriaceae</taxon>
        <taxon>Curtobacterium</taxon>
    </lineage>
</organism>
<feature type="region of interest" description="Disordered" evidence="1">
    <location>
        <begin position="273"/>
        <end position="294"/>
    </location>
</feature>
<keyword evidence="2" id="KW-0472">Membrane</keyword>
<dbReference type="EMBL" id="JAHEWX010000006">
    <property type="protein sequence ID" value="MBT1541470.1"/>
    <property type="molecule type" value="Genomic_DNA"/>
</dbReference>
<keyword evidence="2" id="KW-0812">Transmembrane</keyword>
<accession>A0A9Q2W5Q3</accession>
<sequence length="294" mass="32933">MKRLLMIVLIAFLAMAAVLGVLRLTVSLFGSWWRFEGAPTAEEWSAFFGAFVVGGLVIAWFQLRQVDRSNRELASSNDDVRRVNLELVRPRIIVDLEYQRALFKSRHGQLSGSIMVIVSNGGASTASDVRLSLTPGFQSLEQFFKPGKMEEYLSEVNAKFQGAVLFPQLAAGVRHGYFLGRFPDLTEDATGLPRRYIVKVQYNDVSRKHQFEESFVLDLDVNRSIEISADPVARLGKDVEVVGDELKLIRQGLTSVTRAQNKQADALGNLVSGQRPVVGKPSRPREHTRWTGRR</sequence>
<dbReference type="Proteomes" id="UP000709437">
    <property type="component" value="Unassembled WGS sequence"/>
</dbReference>